<protein>
    <submittedName>
        <fullName evidence="1">Uncharacterized protein</fullName>
    </submittedName>
</protein>
<dbReference type="AlphaFoldDB" id="A0A8T3A244"/>
<gene>
    <name evidence="1" type="ORF">KFK09_028044</name>
</gene>
<dbReference type="EMBL" id="JAGYWB010000019">
    <property type="protein sequence ID" value="KAI0488217.1"/>
    <property type="molecule type" value="Genomic_DNA"/>
</dbReference>
<sequence>MDSCDGLEGTLFFLWIRGNPWMFDSWLEWLGARDGNLGEPVRCFSSCKGRGPHFKSLYKLLDLTQLSKC</sequence>
<evidence type="ECO:0000313" key="1">
    <source>
        <dbReference type="EMBL" id="KAI0488217.1"/>
    </source>
</evidence>
<comment type="caution">
    <text evidence="1">The sequence shown here is derived from an EMBL/GenBank/DDBJ whole genome shotgun (WGS) entry which is preliminary data.</text>
</comment>
<keyword evidence="2" id="KW-1185">Reference proteome</keyword>
<dbReference type="Proteomes" id="UP000829196">
    <property type="component" value="Unassembled WGS sequence"/>
</dbReference>
<proteinExistence type="predicted"/>
<organism evidence="1 2">
    <name type="scientific">Dendrobium nobile</name>
    <name type="common">Orchid</name>
    <dbReference type="NCBI Taxonomy" id="94219"/>
    <lineage>
        <taxon>Eukaryota</taxon>
        <taxon>Viridiplantae</taxon>
        <taxon>Streptophyta</taxon>
        <taxon>Embryophyta</taxon>
        <taxon>Tracheophyta</taxon>
        <taxon>Spermatophyta</taxon>
        <taxon>Magnoliopsida</taxon>
        <taxon>Liliopsida</taxon>
        <taxon>Asparagales</taxon>
        <taxon>Orchidaceae</taxon>
        <taxon>Epidendroideae</taxon>
        <taxon>Malaxideae</taxon>
        <taxon>Dendrobiinae</taxon>
        <taxon>Dendrobium</taxon>
    </lineage>
</organism>
<accession>A0A8T3A244</accession>
<reference evidence="1" key="1">
    <citation type="journal article" date="2022" name="Front. Genet.">
        <title>Chromosome-Scale Assembly of the Dendrobium nobile Genome Provides Insights Into the Molecular Mechanism of the Biosynthesis of the Medicinal Active Ingredient of Dendrobium.</title>
        <authorList>
            <person name="Xu Q."/>
            <person name="Niu S.-C."/>
            <person name="Li K.-L."/>
            <person name="Zheng P.-J."/>
            <person name="Zhang X.-J."/>
            <person name="Jia Y."/>
            <person name="Liu Y."/>
            <person name="Niu Y.-X."/>
            <person name="Yu L.-H."/>
            <person name="Chen D.-F."/>
            <person name="Zhang G.-Q."/>
        </authorList>
    </citation>
    <scope>NUCLEOTIDE SEQUENCE</scope>
    <source>
        <tissue evidence="1">Leaf</tissue>
    </source>
</reference>
<name>A0A8T3A244_DENNO</name>
<evidence type="ECO:0000313" key="2">
    <source>
        <dbReference type="Proteomes" id="UP000829196"/>
    </source>
</evidence>